<proteinExistence type="predicted"/>
<evidence type="ECO:0000313" key="4">
    <source>
        <dbReference type="Proteomes" id="UP000266385"/>
    </source>
</evidence>
<feature type="transmembrane region" description="Helical" evidence="1">
    <location>
        <begin position="68"/>
        <end position="88"/>
    </location>
</feature>
<dbReference type="InterPro" id="IPR032816">
    <property type="entry name" value="VTT_dom"/>
</dbReference>
<evidence type="ECO:0000313" key="3">
    <source>
        <dbReference type="EMBL" id="RIJ28514.1"/>
    </source>
</evidence>
<name>A0A399RD53_9PROT</name>
<reference evidence="3 4" key="1">
    <citation type="submission" date="2018-08" db="EMBL/GenBank/DDBJ databases">
        <title>Henriciella mobilis sp. nov., isolated from seawater.</title>
        <authorList>
            <person name="Cheng H."/>
            <person name="Wu Y.-H."/>
            <person name="Xu X.-W."/>
            <person name="Guo L.-L."/>
        </authorList>
    </citation>
    <scope>NUCLEOTIDE SEQUENCE [LARGE SCALE GENOMIC DNA]</scope>
    <source>
        <strain evidence="3 4">JN25</strain>
    </source>
</reference>
<evidence type="ECO:0000259" key="2">
    <source>
        <dbReference type="Pfam" id="PF09335"/>
    </source>
</evidence>
<dbReference type="RefSeq" id="WP_119377049.1">
    <property type="nucleotide sequence ID" value="NZ_QWFX01000013.1"/>
</dbReference>
<keyword evidence="4" id="KW-1185">Reference proteome</keyword>
<dbReference type="EMBL" id="QWFX01000013">
    <property type="protein sequence ID" value="RIJ28514.1"/>
    <property type="molecule type" value="Genomic_DNA"/>
</dbReference>
<feature type="domain" description="VTT" evidence="2">
    <location>
        <begin position="67"/>
        <end position="171"/>
    </location>
</feature>
<evidence type="ECO:0000256" key="1">
    <source>
        <dbReference type="SAM" id="Phobius"/>
    </source>
</evidence>
<protein>
    <submittedName>
        <fullName evidence="3">DedA family protein</fullName>
    </submittedName>
</protein>
<gene>
    <name evidence="3" type="ORF">D1223_14140</name>
</gene>
<dbReference type="PANTHER" id="PTHR42709">
    <property type="entry name" value="ALKALINE PHOSPHATASE LIKE PROTEIN"/>
    <property type="match status" value="1"/>
</dbReference>
<feature type="transmembrane region" description="Helical" evidence="1">
    <location>
        <begin position="32"/>
        <end position="56"/>
    </location>
</feature>
<dbReference type="Pfam" id="PF09335">
    <property type="entry name" value="VTT_dom"/>
    <property type="match status" value="1"/>
</dbReference>
<accession>A0A399RD53</accession>
<keyword evidence="1" id="KW-1133">Transmembrane helix</keyword>
<feature type="transmembrane region" description="Helical" evidence="1">
    <location>
        <begin position="149"/>
        <end position="175"/>
    </location>
</feature>
<organism evidence="3 4">
    <name type="scientific">Henriciella mobilis</name>
    <dbReference type="NCBI Taxonomy" id="2305467"/>
    <lineage>
        <taxon>Bacteria</taxon>
        <taxon>Pseudomonadati</taxon>
        <taxon>Pseudomonadota</taxon>
        <taxon>Alphaproteobacteria</taxon>
        <taxon>Hyphomonadales</taxon>
        <taxon>Hyphomonadaceae</taxon>
        <taxon>Henriciella</taxon>
    </lineage>
</organism>
<keyword evidence="1" id="KW-0472">Membrane</keyword>
<dbReference type="AlphaFoldDB" id="A0A399RD53"/>
<dbReference type="PANTHER" id="PTHR42709:SF11">
    <property type="entry name" value="DEDA FAMILY PROTEIN"/>
    <property type="match status" value="1"/>
</dbReference>
<dbReference type="GO" id="GO:0005886">
    <property type="term" value="C:plasma membrane"/>
    <property type="evidence" value="ECO:0007669"/>
    <property type="project" value="TreeGrafter"/>
</dbReference>
<feature type="transmembrane region" description="Helical" evidence="1">
    <location>
        <begin position="122"/>
        <end position="142"/>
    </location>
</feature>
<feature type="transmembrane region" description="Helical" evidence="1">
    <location>
        <begin position="187"/>
        <end position="206"/>
    </location>
</feature>
<comment type="caution">
    <text evidence="3">The sequence shown here is derived from an EMBL/GenBank/DDBJ whole genome shotgun (WGS) entry which is preliminary data.</text>
</comment>
<dbReference type="InterPro" id="IPR051311">
    <property type="entry name" value="DedA_domain"/>
</dbReference>
<sequence>MVLAVANLMSQTATRKRFSLREKVSAWGKGPWSLPLAVVIGFVENTIVVVPMEPIFLPLMALRRKTAWLVAAALLLGNVLGGLLMYWLGATFAKEAIQPLVTMFDAQSAYQNTMDRLNADGFTTLFMIGITPFPFQVGVAAAGAAGYNLLLFTIAVTLSRSIRYFALAVLVMLVGERAEEVLKAHELELAAVGILLFAGFVVYFFLF</sequence>
<keyword evidence="1" id="KW-0812">Transmembrane</keyword>
<dbReference type="OrthoDB" id="9810270at2"/>
<dbReference type="Proteomes" id="UP000266385">
    <property type="component" value="Unassembled WGS sequence"/>
</dbReference>